<dbReference type="GeneID" id="91092245"/>
<dbReference type="PROSITE" id="PS00122">
    <property type="entry name" value="CARBOXYLESTERASE_B_1"/>
    <property type="match status" value="1"/>
</dbReference>
<comment type="similarity">
    <text evidence="1 3">Belongs to the type-B carboxylesterase/lipase family.</text>
</comment>
<organism evidence="6 7">
    <name type="scientific">Kwoniella dendrophila CBS 6074</name>
    <dbReference type="NCBI Taxonomy" id="1295534"/>
    <lineage>
        <taxon>Eukaryota</taxon>
        <taxon>Fungi</taxon>
        <taxon>Dikarya</taxon>
        <taxon>Basidiomycota</taxon>
        <taxon>Agaricomycotina</taxon>
        <taxon>Tremellomycetes</taxon>
        <taxon>Tremellales</taxon>
        <taxon>Cryptococcaceae</taxon>
        <taxon>Kwoniella</taxon>
    </lineage>
</organism>
<feature type="domain" description="Carboxylesterase type B" evidence="5">
    <location>
        <begin position="55"/>
        <end position="514"/>
    </location>
</feature>
<sequence length="585" mass="65028">MRFIALLPFLPLILSASIESRKKGGGGHSSNPTVTIHPYNSPLYKDGVKVTGVHDDDNNVDRFMGIPYAEPPIGFLRWRRPIPFNYTEDVDARHPAPSCLQAPNGTDIGPAGTSENCLFLNIYTPAGCWESEDPLPVIVYFHPSAWQWGSGTVHDGTNLVSYSQDLEKPAIFVTLNYRLGVFGWPNGPAFDHARAGNLGMRDAIRALEWVQENIWAFGGDRHRVTLHGHSAGSVLISHLYFDTEQSLFNSAIMGSGFPSSAPIGLTDKTWLEPYEEFLNITKCGTEFGQEIGCLRNLTADAILDAQLTVLQNPNWTNSWIYSPSVDSDLIPDQPWKLLEKGVLAPIPFIIGQTKDEGTGFVPTNIYQNSLLNTLSNFEPAPLPTNFTTNLTTWYPADPVRGAPFGSGNATFGLDPTYKQLGAIMTDVLSTAPRRHMLRQANEYFYNRTWTYTFDYASGNVSTNRYGAAHLSDLPYVFGWNNNWTQSEIDLSHLIQGYWLNFTYFGNPNGANASNPYIYPDPYQHNTTTPTPPGAPVNSTYWTEHDLLAGRKDILKFIAGNSTLIQDNYREGANNLLNGHPVELSY</sequence>
<evidence type="ECO:0000313" key="6">
    <source>
        <dbReference type="EMBL" id="WWC86696.1"/>
    </source>
</evidence>
<feature type="chain" id="PRO_5044016526" description="Carboxylic ester hydrolase" evidence="4">
    <location>
        <begin position="16"/>
        <end position="585"/>
    </location>
</feature>
<dbReference type="PANTHER" id="PTHR11559">
    <property type="entry name" value="CARBOXYLESTERASE"/>
    <property type="match status" value="1"/>
</dbReference>
<evidence type="ECO:0000256" key="1">
    <source>
        <dbReference type="ARBA" id="ARBA00005964"/>
    </source>
</evidence>
<dbReference type="AlphaFoldDB" id="A0AAX4JMQ1"/>
<proteinExistence type="inferred from homology"/>
<keyword evidence="2 3" id="KW-0378">Hydrolase</keyword>
<name>A0AAX4JMQ1_9TREE</name>
<dbReference type="Proteomes" id="UP001355207">
    <property type="component" value="Chromosome 2"/>
</dbReference>
<dbReference type="Pfam" id="PF00135">
    <property type="entry name" value="COesterase"/>
    <property type="match status" value="1"/>
</dbReference>
<gene>
    <name evidence="6" type="ORF">L201_001573</name>
</gene>
<evidence type="ECO:0000313" key="7">
    <source>
        <dbReference type="Proteomes" id="UP001355207"/>
    </source>
</evidence>
<dbReference type="EMBL" id="CP144099">
    <property type="protein sequence ID" value="WWC86696.1"/>
    <property type="molecule type" value="Genomic_DNA"/>
</dbReference>
<dbReference type="InterPro" id="IPR029058">
    <property type="entry name" value="AB_hydrolase_fold"/>
</dbReference>
<protein>
    <recommendedName>
        <fullName evidence="3">Carboxylic ester hydrolase</fullName>
        <ecNumber evidence="3">3.1.1.-</ecNumber>
    </recommendedName>
</protein>
<accession>A0AAX4JMQ1</accession>
<keyword evidence="4" id="KW-0732">Signal</keyword>
<dbReference type="GO" id="GO:0016787">
    <property type="term" value="F:hydrolase activity"/>
    <property type="evidence" value="ECO:0007669"/>
    <property type="project" value="UniProtKB-KW"/>
</dbReference>
<keyword evidence="7" id="KW-1185">Reference proteome</keyword>
<dbReference type="EC" id="3.1.1.-" evidence="3"/>
<reference evidence="6 7" key="1">
    <citation type="submission" date="2024-01" db="EMBL/GenBank/DDBJ databases">
        <title>Comparative genomics of Cryptococcus and Kwoniella reveals pathogenesis evolution and contrasting modes of karyotype evolution via chromosome fusion or intercentromeric recombination.</title>
        <authorList>
            <person name="Coelho M.A."/>
            <person name="David-Palma M."/>
            <person name="Shea T."/>
            <person name="Bowers K."/>
            <person name="McGinley-Smith S."/>
            <person name="Mohammad A.W."/>
            <person name="Gnirke A."/>
            <person name="Yurkov A.M."/>
            <person name="Nowrousian M."/>
            <person name="Sun S."/>
            <person name="Cuomo C.A."/>
            <person name="Heitman J."/>
        </authorList>
    </citation>
    <scope>NUCLEOTIDE SEQUENCE [LARGE SCALE GENOMIC DNA]</scope>
    <source>
        <strain evidence="6 7">CBS 6074</strain>
    </source>
</reference>
<evidence type="ECO:0000256" key="2">
    <source>
        <dbReference type="ARBA" id="ARBA00022801"/>
    </source>
</evidence>
<evidence type="ECO:0000256" key="3">
    <source>
        <dbReference type="RuleBase" id="RU361235"/>
    </source>
</evidence>
<evidence type="ECO:0000256" key="4">
    <source>
        <dbReference type="SAM" id="SignalP"/>
    </source>
</evidence>
<dbReference type="RefSeq" id="XP_066073459.1">
    <property type="nucleotide sequence ID" value="XM_066217362.1"/>
</dbReference>
<dbReference type="InterPro" id="IPR002018">
    <property type="entry name" value="CarbesteraseB"/>
</dbReference>
<dbReference type="Gene3D" id="3.40.50.1820">
    <property type="entry name" value="alpha/beta hydrolase"/>
    <property type="match status" value="1"/>
</dbReference>
<evidence type="ECO:0000259" key="5">
    <source>
        <dbReference type="Pfam" id="PF00135"/>
    </source>
</evidence>
<dbReference type="InterPro" id="IPR050309">
    <property type="entry name" value="Type-B_Carboxylest/Lipase"/>
</dbReference>
<feature type="signal peptide" evidence="4">
    <location>
        <begin position="1"/>
        <end position="15"/>
    </location>
</feature>
<dbReference type="InterPro" id="IPR019826">
    <property type="entry name" value="Carboxylesterase_B_AS"/>
</dbReference>
<dbReference type="SUPFAM" id="SSF53474">
    <property type="entry name" value="alpha/beta-Hydrolases"/>
    <property type="match status" value="1"/>
</dbReference>